<organism evidence="1 2">
    <name type="scientific">Paramecium sonneborni</name>
    <dbReference type="NCBI Taxonomy" id="65129"/>
    <lineage>
        <taxon>Eukaryota</taxon>
        <taxon>Sar</taxon>
        <taxon>Alveolata</taxon>
        <taxon>Ciliophora</taxon>
        <taxon>Intramacronucleata</taxon>
        <taxon>Oligohymenophorea</taxon>
        <taxon>Peniculida</taxon>
        <taxon>Parameciidae</taxon>
        <taxon>Paramecium</taxon>
    </lineage>
</organism>
<keyword evidence="2" id="KW-1185">Reference proteome</keyword>
<reference evidence="1" key="1">
    <citation type="submission" date="2021-01" db="EMBL/GenBank/DDBJ databases">
        <authorList>
            <consortium name="Genoscope - CEA"/>
            <person name="William W."/>
        </authorList>
    </citation>
    <scope>NUCLEOTIDE SEQUENCE</scope>
</reference>
<gene>
    <name evidence="1" type="ORF">PSON_ATCC_30995.1.T2540013</name>
</gene>
<proteinExistence type="predicted"/>
<evidence type="ECO:0000313" key="1">
    <source>
        <dbReference type="EMBL" id="CAD8129983.1"/>
    </source>
</evidence>
<evidence type="ECO:0000313" key="2">
    <source>
        <dbReference type="Proteomes" id="UP000692954"/>
    </source>
</evidence>
<sequence>MIFDVYRMMIIKDENLDSKFIYKTKKYQITIVLLLSNYLRFYLLLYSEQREILDTLQDQHSIINFRLLFSEFLFLRITYQVTQAGV</sequence>
<dbReference type="Proteomes" id="UP000692954">
    <property type="component" value="Unassembled WGS sequence"/>
</dbReference>
<accession>A0A8S1RRJ6</accession>
<dbReference type="EMBL" id="CAJJDN010000254">
    <property type="protein sequence ID" value="CAD8129983.1"/>
    <property type="molecule type" value="Genomic_DNA"/>
</dbReference>
<name>A0A8S1RRJ6_9CILI</name>
<protein>
    <submittedName>
        <fullName evidence="1">Uncharacterized protein</fullName>
    </submittedName>
</protein>
<dbReference type="AlphaFoldDB" id="A0A8S1RRJ6"/>
<comment type="caution">
    <text evidence="1">The sequence shown here is derived from an EMBL/GenBank/DDBJ whole genome shotgun (WGS) entry which is preliminary data.</text>
</comment>